<feature type="transmembrane region" description="Helical" evidence="1">
    <location>
        <begin position="41"/>
        <end position="63"/>
    </location>
</feature>
<feature type="transmembrane region" description="Helical" evidence="1">
    <location>
        <begin position="6"/>
        <end position="29"/>
    </location>
</feature>
<reference evidence="3" key="1">
    <citation type="submission" date="2016-11" db="UniProtKB">
        <authorList>
            <consortium name="WormBaseParasite"/>
        </authorList>
    </citation>
    <scope>IDENTIFICATION</scope>
</reference>
<dbReference type="WBParaSite" id="Hba_13890">
    <property type="protein sequence ID" value="Hba_13890"/>
    <property type="gene ID" value="Hba_13890"/>
</dbReference>
<organism evidence="2 3">
    <name type="scientific">Heterorhabditis bacteriophora</name>
    <name type="common">Entomopathogenic nematode worm</name>
    <dbReference type="NCBI Taxonomy" id="37862"/>
    <lineage>
        <taxon>Eukaryota</taxon>
        <taxon>Metazoa</taxon>
        <taxon>Ecdysozoa</taxon>
        <taxon>Nematoda</taxon>
        <taxon>Chromadorea</taxon>
        <taxon>Rhabditida</taxon>
        <taxon>Rhabditina</taxon>
        <taxon>Rhabditomorpha</taxon>
        <taxon>Strongyloidea</taxon>
        <taxon>Heterorhabditidae</taxon>
        <taxon>Heterorhabditis</taxon>
    </lineage>
</organism>
<keyword evidence="2" id="KW-1185">Reference proteome</keyword>
<sequence>MAGMSIIIGLQVVCYMGGSLGIITNLLLLRSIRSTAKEWKSIWFFQYIAAIIDIFYSIIITGVHPNI</sequence>
<protein>
    <submittedName>
        <fullName evidence="3">7TM_GPCR_Srx domain-containing protein</fullName>
    </submittedName>
</protein>
<dbReference type="AlphaFoldDB" id="A0A1I7X8C0"/>
<evidence type="ECO:0000256" key="1">
    <source>
        <dbReference type="SAM" id="Phobius"/>
    </source>
</evidence>
<proteinExistence type="predicted"/>
<dbReference type="Proteomes" id="UP000095283">
    <property type="component" value="Unplaced"/>
</dbReference>
<accession>A0A1I7X8C0</accession>
<name>A0A1I7X8C0_HETBA</name>
<keyword evidence="1" id="KW-0812">Transmembrane</keyword>
<keyword evidence="1" id="KW-0472">Membrane</keyword>
<evidence type="ECO:0000313" key="2">
    <source>
        <dbReference type="Proteomes" id="UP000095283"/>
    </source>
</evidence>
<evidence type="ECO:0000313" key="3">
    <source>
        <dbReference type="WBParaSite" id="Hba_13890"/>
    </source>
</evidence>
<keyword evidence="1" id="KW-1133">Transmembrane helix</keyword>